<dbReference type="SUPFAM" id="SSF53383">
    <property type="entry name" value="PLP-dependent transferases"/>
    <property type="match status" value="1"/>
</dbReference>
<dbReference type="GO" id="GO:0030170">
    <property type="term" value="F:pyridoxal phosphate binding"/>
    <property type="evidence" value="ECO:0007669"/>
    <property type="project" value="InterPro"/>
</dbReference>
<dbReference type="InterPro" id="IPR015424">
    <property type="entry name" value="PyrdxlP-dep_Trfase"/>
</dbReference>
<proteinExistence type="inferred from homology"/>
<dbReference type="Proteomes" id="UP000477651">
    <property type="component" value="Unassembled WGS sequence"/>
</dbReference>
<protein>
    <submittedName>
        <fullName evidence="8">Histidine decarboxylase</fullName>
        <ecNumber evidence="8">4.1.1.22</ecNumber>
    </submittedName>
</protein>
<dbReference type="InterPro" id="IPR051151">
    <property type="entry name" value="Group_II_Decarboxylase"/>
</dbReference>
<name>A0A6L9Y549_9BURK</name>
<keyword evidence="9" id="KW-1185">Reference proteome</keyword>
<organism evidence="8 9">
    <name type="scientific">Pelistega ratti</name>
    <dbReference type="NCBI Taxonomy" id="2652177"/>
    <lineage>
        <taxon>Bacteria</taxon>
        <taxon>Pseudomonadati</taxon>
        <taxon>Pseudomonadota</taxon>
        <taxon>Betaproteobacteria</taxon>
        <taxon>Burkholderiales</taxon>
        <taxon>Alcaligenaceae</taxon>
        <taxon>Pelistega</taxon>
    </lineage>
</organism>
<dbReference type="InterPro" id="IPR002129">
    <property type="entry name" value="PyrdxlP-dep_de-COase"/>
</dbReference>
<keyword evidence="4 6" id="KW-0663">Pyridoxal phosphate</keyword>
<dbReference type="Gene3D" id="3.40.640.10">
    <property type="entry name" value="Type I PLP-dependent aspartate aminotransferase-like (Major domain)"/>
    <property type="match status" value="1"/>
</dbReference>
<dbReference type="EC" id="4.1.1.22" evidence="8"/>
<dbReference type="NCBIfam" id="NF002748">
    <property type="entry name" value="PRK02769.1"/>
    <property type="match status" value="1"/>
</dbReference>
<evidence type="ECO:0000256" key="5">
    <source>
        <dbReference type="ARBA" id="ARBA00023239"/>
    </source>
</evidence>
<dbReference type="GO" id="GO:0004398">
    <property type="term" value="F:histidine decarboxylase activity"/>
    <property type="evidence" value="ECO:0007669"/>
    <property type="project" value="UniProtKB-EC"/>
</dbReference>
<dbReference type="Pfam" id="PF00282">
    <property type="entry name" value="Pyridoxal_deC"/>
    <property type="match status" value="1"/>
</dbReference>
<comment type="cofactor">
    <cofactor evidence="1 6 7">
        <name>pyridoxal 5'-phosphate</name>
        <dbReference type="ChEBI" id="CHEBI:597326"/>
    </cofactor>
</comment>
<evidence type="ECO:0000256" key="7">
    <source>
        <dbReference type="RuleBase" id="RU000382"/>
    </source>
</evidence>
<evidence type="ECO:0000313" key="9">
    <source>
        <dbReference type="Proteomes" id="UP000477651"/>
    </source>
</evidence>
<reference evidence="8 9" key="1">
    <citation type="submission" date="2020-02" db="EMBL/GenBank/DDBJ databases">
        <title>Pelistega sp. NLN82 were isolated from wild rodents of the Hainan Island.</title>
        <authorList>
            <person name="Niu N."/>
            <person name="Zhou J."/>
        </authorList>
    </citation>
    <scope>NUCLEOTIDE SEQUENCE [LARGE SCALE GENOMIC DNA]</scope>
    <source>
        <strain evidence="8 9">NLN82</strain>
    </source>
</reference>
<dbReference type="PANTHER" id="PTHR46101">
    <property type="match status" value="1"/>
</dbReference>
<dbReference type="GO" id="GO:0019752">
    <property type="term" value="P:carboxylic acid metabolic process"/>
    <property type="evidence" value="ECO:0007669"/>
    <property type="project" value="InterPro"/>
</dbReference>
<keyword evidence="5 7" id="KW-0456">Lyase</keyword>
<dbReference type="InterPro" id="IPR021115">
    <property type="entry name" value="Pyridoxal-P_BS"/>
</dbReference>
<dbReference type="EMBL" id="JAAGYR010000004">
    <property type="protein sequence ID" value="NEN75315.1"/>
    <property type="molecule type" value="Genomic_DNA"/>
</dbReference>
<evidence type="ECO:0000256" key="4">
    <source>
        <dbReference type="ARBA" id="ARBA00022898"/>
    </source>
</evidence>
<keyword evidence="3" id="KW-0210">Decarboxylase</keyword>
<evidence type="ECO:0000256" key="6">
    <source>
        <dbReference type="PIRSR" id="PIRSR602129-50"/>
    </source>
</evidence>
<dbReference type="AlphaFoldDB" id="A0A6L9Y549"/>
<evidence type="ECO:0000256" key="1">
    <source>
        <dbReference type="ARBA" id="ARBA00001933"/>
    </source>
</evidence>
<sequence>MNNQHFSYKKKLDEFWDFCIKNQYFNIGYPESADFDYSDLYRFFQFSINNCGNWDERSNYLLNTFKFEKDVLTYFTKIFQIPYEKAWGYVTHGGTEGNLFGIYLARELFPNGYLYYSEESHYSIVKIAKLLRIKAFQIPSLPTGEINIDILTQTIKQQQDISPIIFANIGSTMLGAVDNIIGIQNQLLQLGLKRDNFYIHADAALSGMILPFVDNPQPFTFTQGIDSISVSGHKMIGSPIPCGIVVAKKNNISTISEVVEYIASTDQTISGSRNGHTVLLIWKAIHHYSFNDWKKRINSCLEMAEYAINKFKSAGINAWRNTNSITVVFPKPTEKIWKKYGFAVSKQWAHLITTSHHNSKERLDIIINDVIQDLKNSPKELL</sequence>
<feature type="modified residue" description="N6-(pyridoxal phosphate)lysine" evidence="6">
    <location>
        <position position="234"/>
    </location>
</feature>
<evidence type="ECO:0000256" key="2">
    <source>
        <dbReference type="ARBA" id="ARBA00009533"/>
    </source>
</evidence>
<evidence type="ECO:0000256" key="3">
    <source>
        <dbReference type="ARBA" id="ARBA00022793"/>
    </source>
</evidence>
<accession>A0A6L9Y549</accession>
<dbReference type="PANTHER" id="PTHR46101:SF2">
    <property type="entry name" value="SERINE DECARBOXYLASE"/>
    <property type="match status" value="1"/>
</dbReference>
<dbReference type="PROSITE" id="PS00392">
    <property type="entry name" value="DDC_GAD_HDC_YDC"/>
    <property type="match status" value="1"/>
</dbReference>
<comment type="caution">
    <text evidence="8">The sequence shown here is derived from an EMBL/GenBank/DDBJ whole genome shotgun (WGS) entry which is preliminary data.</text>
</comment>
<comment type="similarity">
    <text evidence="2 7">Belongs to the group II decarboxylase family.</text>
</comment>
<dbReference type="InterPro" id="IPR015421">
    <property type="entry name" value="PyrdxlP-dep_Trfase_major"/>
</dbReference>
<gene>
    <name evidence="8" type="ORF">F9B74_03100</name>
</gene>
<evidence type="ECO:0000313" key="8">
    <source>
        <dbReference type="EMBL" id="NEN75315.1"/>
    </source>
</evidence>